<protein>
    <submittedName>
        <fullName evidence="8">Peptide ABC transporter permease</fullName>
    </submittedName>
</protein>
<evidence type="ECO:0000313" key="8">
    <source>
        <dbReference type="EMBL" id="ARN18578.1"/>
    </source>
</evidence>
<dbReference type="Pfam" id="PF00528">
    <property type="entry name" value="BPD_transp_1"/>
    <property type="match status" value="1"/>
</dbReference>
<dbReference type="KEGG" id="rgu:A4W93_00845"/>
<evidence type="ECO:0000256" key="1">
    <source>
        <dbReference type="ARBA" id="ARBA00004651"/>
    </source>
</evidence>
<gene>
    <name evidence="8" type="ORF">A4W93_00845</name>
</gene>
<keyword evidence="6 7" id="KW-0472">Membrane</keyword>
<evidence type="ECO:0000256" key="3">
    <source>
        <dbReference type="ARBA" id="ARBA00022475"/>
    </source>
</evidence>
<keyword evidence="2 7" id="KW-0813">Transport</keyword>
<sequence>MTAYLLRRLWQMIPTLVGVVLLVFFLFKYFGGDPAEILAGQNASAEVVQSIRTQLGLDQPVWVQLWIFVKQVVTFDWGLSWTTKEPVSAMFANRLPATLTVMVPIFILEVVLAIPLALGVAYLRGSLTDRTVMIVTTVALSISFLVYVIVGQYVFAFRLGWFPVQGWSDSTWTNLVRFAPLPVLLAVFVSLSPTTRVYRSFFLDEMDHDYVRTARAKGLTEKRILFSHVTRNAMIPILTGIGGALPGVFLGSFLIEVFFSIPGLGREVLGAVNRSDFPVIQAVTVYLAIITMVVNLLTDVLYKVADPRVVLK</sequence>
<dbReference type="Gene3D" id="1.10.3720.10">
    <property type="entry name" value="MetI-like"/>
    <property type="match status" value="1"/>
</dbReference>
<feature type="transmembrane region" description="Helical" evidence="7">
    <location>
        <begin position="12"/>
        <end position="30"/>
    </location>
</feature>
<dbReference type="GO" id="GO:0055085">
    <property type="term" value="P:transmembrane transport"/>
    <property type="evidence" value="ECO:0007669"/>
    <property type="project" value="InterPro"/>
</dbReference>
<dbReference type="Proteomes" id="UP000193427">
    <property type="component" value="Chromosome"/>
</dbReference>
<feature type="transmembrane region" description="Helical" evidence="7">
    <location>
        <begin position="233"/>
        <end position="259"/>
    </location>
</feature>
<feature type="transmembrane region" description="Helical" evidence="7">
    <location>
        <begin position="279"/>
        <end position="302"/>
    </location>
</feature>
<feature type="transmembrane region" description="Helical" evidence="7">
    <location>
        <begin position="101"/>
        <end position="123"/>
    </location>
</feature>
<keyword evidence="3" id="KW-1003">Cell membrane</keyword>
<dbReference type="PROSITE" id="PS50928">
    <property type="entry name" value="ABC_TM1"/>
    <property type="match status" value="1"/>
</dbReference>
<evidence type="ECO:0000256" key="5">
    <source>
        <dbReference type="ARBA" id="ARBA00022989"/>
    </source>
</evidence>
<dbReference type="GO" id="GO:0005886">
    <property type="term" value="C:plasma membrane"/>
    <property type="evidence" value="ECO:0007669"/>
    <property type="project" value="UniProtKB-SubCell"/>
</dbReference>
<dbReference type="STRING" id="946333.A4W93_00845"/>
<dbReference type="InterPro" id="IPR045621">
    <property type="entry name" value="BPD_transp_1_N"/>
</dbReference>
<comment type="subcellular location">
    <subcellularLocation>
        <location evidence="1 7">Cell membrane</location>
        <topology evidence="1 7">Multi-pass membrane protein</topology>
    </subcellularLocation>
</comment>
<feature type="transmembrane region" description="Helical" evidence="7">
    <location>
        <begin position="132"/>
        <end position="155"/>
    </location>
</feature>
<accession>A0A1W6L334</accession>
<dbReference type="EMBL" id="CP015118">
    <property type="protein sequence ID" value="ARN18578.1"/>
    <property type="molecule type" value="Genomic_DNA"/>
</dbReference>
<dbReference type="Pfam" id="PF19300">
    <property type="entry name" value="BPD_transp_1_N"/>
    <property type="match status" value="1"/>
</dbReference>
<proteinExistence type="inferred from homology"/>
<feature type="transmembrane region" description="Helical" evidence="7">
    <location>
        <begin position="175"/>
        <end position="192"/>
    </location>
</feature>
<dbReference type="InterPro" id="IPR035906">
    <property type="entry name" value="MetI-like_sf"/>
</dbReference>
<dbReference type="CDD" id="cd06261">
    <property type="entry name" value="TM_PBP2"/>
    <property type="match status" value="1"/>
</dbReference>
<evidence type="ECO:0000256" key="6">
    <source>
        <dbReference type="ARBA" id="ARBA00023136"/>
    </source>
</evidence>
<keyword evidence="5 7" id="KW-1133">Transmembrane helix</keyword>
<evidence type="ECO:0000313" key="9">
    <source>
        <dbReference type="Proteomes" id="UP000193427"/>
    </source>
</evidence>
<organism evidence="8 9">
    <name type="scientific">Piscinibacter gummiphilus</name>
    <dbReference type="NCBI Taxonomy" id="946333"/>
    <lineage>
        <taxon>Bacteria</taxon>
        <taxon>Pseudomonadati</taxon>
        <taxon>Pseudomonadota</taxon>
        <taxon>Betaproteobacteria</taxon>
        <taxon>Burkholderiales</taxon>
        <taxon>Sphaerotilaceae</taxon>
        <taxon>Piscinibacter</taxon>
    </lineage>
</organism>
<evidence type="ECO:0000256" key="2">
    <source>
        <dbReference type="ARBA" id="ARBA00022448"/>
    </source>
</evidence>
<dbReference type="OrthoDB" id="9803623at2"/>
<dbReference type="RefSeq" id="WP_085748810.1">
    <property type="nucleotide sequence ID" value="NZ_BSPR01000010.1"/>
</dbReference>
<dbReference type="SUPFAM" id="SSF161098">
    <property type="entry name" value="MetI-like"/>
    <property type="match status" value="1"/>
</dbReference>
<reference evidence="8 9" key="1">
    <citation type="submission" date="2016-04" db="EMBL/GenBank/DDBJ databases">
        <title>Complete genome sequence of natural rubber-degrading, novel Gram-negative bacterium, Rhizobacter gummiphilus strain NS21.</title>
        <authorList>
            <person name="Tabata M."/>
            <person name="Kasai D."/>
            <person name="Fukuda M."/>
        </authorList>
    </citation>
    <scope>NUCLEOTIDE SEQUENCE [LARGE SCALE GENOMIC DNA]</scope>
    <source>
        <strain evidence="8 9">NS21</strain>
    </source>
</reference>
<evidence type="ECO:0000256" key="4">
    <source>
        <dbReference type="ARBA" id="ARBA00022692"/>
    </source>
</evidence>
<dbReference type="AlphaFoldDB" id="A0A1W6L334"/>
<keyword evidence="9" id="KW-1185">Reference proteome</keyword>
<comment type="similarity">
    <text evidence="7">Belongs to the binding-protein-dependent transport system permease family.</text>
</comment>
<dbReference type="PANTHER" id="PTHR30465:SF0">
    <property type="entry name" value="OLIGOPEPTIDE TRANSPORT SYSTEM PERMEASE PROTEIN APPB"/>
    <property type="match status" value="1"/>
</dbReference>
<evidence type="ECO:0000256" key="7">
    <source>
        <dbReference type="RuleBase" id="RU363032"/>
    </source>
</evidence>
<dbReference type="PANTHER" id="PTHR30465">
    <property type="entry name" value="INNER MEMBRANE ABC TRANSPORTER"/>
    <property type="match status" value="1"/>
</dbReference>
<dbReference type="InterPro" id="IPR000515">
    <property type="entry name" value="MetI-like"/>
</dbReference>
<name>A0A1W6L334_9BURK</name>
<keyword evidence="4 7" id="KW-0812">Transmembrane</keyword>